<proteinExistence type="predicted"/>
<dbReference type="EMBL" id="VSRR010006961">
    <property type="protein sequence ID" value="MPC45932.1"/>
    <property type="molecule type" value="Genomic_DNA"/>
</dbReference>
<accession>A0A5B7FHD2</accession>
<keyword evidence="3" id="KW-1185">Reference proteome</keyword>
<sequence length="151" mass="16997">MGREEREEDGIEMIDREEEQQQQQQRRQALLYIPHATLWQGAGRLGTTTTTTTLIPDARRGDTRGNTATLTPDTHPCKECNTRHSLVGATLIHQHVQHTPATFVQHRLCLWRDAEEYTDTRATQTAQHSPATRTVLLTPTRGSVSVASEES</sequence>
<feature type="compositionally biased region" description="Acidic residues" evidence="1">
    <location>
        <begin position="1"/>
        <end position="20"/>
    </location>
</feature>
<evidence type="ECO:0000313" key="2">
    <source>
        <dbReference type="EMBL" id="MPC45932.1"/>
    </source>
</evidence>
<dbReference type="Proteomes" id="UP000324222">
    <property type="component" value="Unassembled WGS sequence"/>
</dbReference>
<evidence type="ECO:0000256" key="1">
    <source>
        <dbReference type="SAM" id="MobiDB-lite"/>
    </source>
</evidence>
<reference evidence="2 3" key="1">
    <citation type="submission" date="2019-05" db="EMBL/GenBank/DDBJ databases">
        <title>Another draft genome of Portunus trituberculatus and its Hox gene families provides insights of decapod evolution.</title>
        <authorList>
            <person name="Jeong J.-H."/>
            <person name="Song I."/>
            <person name="Kim S."/>
            <person name="Choi T."/>
            <person name="Kim D."/>
            <person name="Ryu S."/>
            <person name="Kim W."/>
        </authorList>
    </citation>
    <scope>NUCLEOTIDE SEQUENCE [LARGE SCALE GENOMIC DNA]</scope>
    <source>
        <tissue evidence="2">Muscle</tissue>
    </source>
</reference>
<gene>
    <name evidence="2" type="ORF">E2C01_039638</name>
</gene>
<protein>
    <submittedName>
        <fullName evidence="2">Uncharacterized protein</fullName>
    </submittedName>
</protein>
<name>A0A5B7FHD2_PORTR</name>
<comment type="caution">
    <text evidence="2">The sequence shown here is derived from an EMBL/GenBank/DDBJ whole genome shotgun (WGS) entry which is preliminary data.</text>
</comment>
<dbReference type="AlphaFoldDB" id="A0A5B7FHD2"/>
<feature type="region of interest" description="Disordered" evidence="1">
    <location>
        <begin position="1"/>
        <end position="25"/>
    </location>
</feature>
<evidence type="ECO:0000313" key="3">
    <source>
        <dbReference type="Proteomes" id="UP000324222"/>
    </source>
</evidence>
<organism evidence="2 3">
    <name type="scientific">Portunus trituberculatus</name>
    <name type="common">Swimming crab</name>
    <name type="synonym">Neptunus trituberculatus</name>
    <dbReference type="NCBI Taxonomy" id="210409"/>
    <lineage>
        <taxon>Eukaryota</taxon>
        <taxon>Metazoa</taxon>
        <taxon>Ecdysozoa</taxon>
        <taxon>Arthropoda</taxon>
        <taxon>Crustacea</taxon>
        <taxon>Multicrustacea</taxon>
        <taxon>Malacostraca</taxon>
        <taxon>Eumalacostraca</taxon>
        <taxon>Eucarida</taxon>
        <taxon>Decapoda</taxon>
        <taxon>Pleocyemata</taxon>
        <taxon>Brachyura</taxon>
        <taxon>Eubrachyura</taxon>
        <taxon>Portunoidea</taxon>
        <taxon>Portunidae</taxon>
        <taxon>Portuninae</taxon>
        <taxon>Portunus</taxon>
    </lineage>
</organism>